<dbReference type="InterPro" id="IPR013325">
    <property type="entry name" value="RNA_pol_sigma_r2"/>
</dbReference>
<dbReference type="Proteomes" id="UP000541810">
    <property type="component" value="Unassembled WGS sequence"/>
</dbReference>
<comment type="caution">
    <text evidence="1">The sequence shown here is derived from an EMBL/GenBank/DDBJ whole genome shotgun (WGS) entry which is preliminary data.</text>
</comment>
<dbReference type="EMBL" id="JACHGY010000001">
    <property type="protein sequence ID" value="MBB6430840.1"/>
    <property type="molecule type" value="Genomic_DNA"/>
</dbReference>
<proteinExistence type="predicted"/>
<protein>
    <submittedName>
        <fullName evidence="1">DNA-binding transcriptional MerR regulator</fullName>
    </submittedName>
</protein>
<dbReference type="RefSeq" id="WP_184678334.1">
    <property type="nucleotide sequence ID" value="NZ_JACHGY010000001.1"/>
</dbReference>
<evidence type="ECO:0000313" key="1">
    <source>
        <dbReference type="EMBL" id="MBB6430840.1"/>
    </source>
</evidence>
<dbReference type="GO" id="GO:0003677">
    <property type="term" value="F:DNA binding"/>
    <property type="evidence" value="ECO:0007669"/>
    <property type="project" value="UniProtKB-KW"/>
</dbReference>
<sequence length="510" mass="56859">MDIARTAPAYRCKPIADVAPTWLALDEMHRATMLHNAEALHDQLDPDAAYPFEFIAFRLTGFRRDYGDDSLLVGEAVLPDLRTLIDRLSKSAPLPASDGDAVTADALAGRLNVSTKTLSRWRKAGLRWRWITPMKGARPVIGFTADAIEHFQAKQSKRVAKATTFSQLSPKQRQRIIDRARRLSATTDATFNQVAAHLAKRTGRALETIRLILEKHDQQQADPEDKLFADRTGPLTARQKRLISRAHRMGVGVGKLAERFRRSRATIHRVVLDRRAARALRLRLEVIPNANFEREDAADVYLRASLEPVKASKHTRLSAVPLDGLPEAMHPLYTQPVVSPDKVRSLFLRYNFLKHRAIVTREKFAHAPARAGDLNHFEADVARAARVRSLLVTWHLPVVLSVARRHLVGKPDNTPTHLLELLELGNPVLIDAVESYDAAAKPRFDSVLTNRLLQTFATPVGTFAKRGPGKARKRASAAEVMQRMINLADESGVHLAITEPAPENPEDGSD</sequence>
<keyword evidence="1" id="KW-0238">DNA-binding</keyword>
<dbReference type="GO" id="GO:0003700">
    <property type="term" value="F:DNA-binding transcription factor activity"/>
    <property type="evidence" value="ECO:0007669"/>
    <property type="project" value="InterPro"/>
</dbReference>
<dbReference type="SUPFAM" id="SSF88946">
    <property type="entry name" value="Sigma2 domain of RNA polymerase sigma factors"/>
    <property type="match status" value="1"/>
</dbReference>
<keyword evidence="2" id="KW-1185">Reference proteome</keyword>
<name>A0A7X0HAJ2_9BACT</name>
<evidence type="ECO:0000313" key="2">
    <source>
        <dbReference type="Proteomes" id="UP000541810"/>
    </source>
</evidence>
<organism evidence="1 2">
    <name type="scientific">Algisphaera agarilytica</name>
    <dbReference type="NCBI Taxonomy" id="1385975"/>
    <lineage>
        <taxon>Bacteria</taxon>
        <taxon>Pseudomonadati</taxon>
        <taxon>Planctomycetota</taxon>
        <taxon>Phycisphaerae</taxon>
        <taxon>Phycisphaerales</taxon>
        <taxon>Phycisphaeraceae</taxon>
        <taxon>Algisphaera</taxon>
    </lineage>
</organism>
<dbReference type="GO" id="GO:0006352">
    <property type="term" value="P:DNA-templated transcription initiation"/>
    <property type="evidence" value="ECO:0007669"/>
    <property type="project" value="InterPro"/>
</dbReference>
<gene>
    <name evidence="1" type="ORF">HNQ40_002646</name>
</gene>
<reference evidence="1 2" key="1">
    <citation type="submission" date="2020-08" db="EMBL/GenBank/DDBJ databases">
        <title>Genomic Encyclopedia of Type Strains, Phase IV (KMG-IV): sequencing the most valuable type-strain genomes for metagenomic binning, comparative biology and taxonomic classification.</title>
        <authorList>
            <person name="Goeker M."/>
        </authorList>
    </citation>
    <scope>NUCLEOTIDE SEQUENCE [LARGE SCALE GENOMIC DNA]</scope>
    <source>
        <strain evidence="1 2">DSM 103725</strain>
    </source>
</reference>
<accession>A0A7X0HAJ2</accession>
<dbReference type="AlphaFoldDB" id="A0A7X0HAJ2"/>